<comment type="caution">
    <text evidence="1">The sequence shown here is derived from an EMBL/GenBank/DDBJ whole genome shotgun (WGS) entry which is preliminary data.</text>
</comment>
<organism evidence="1 2">
    <name type="scientific">Chromobacterium aquaticum</name>
    <dbReference type="NCBI Taxonomy" id="467180"/>
    <lineage>
        <taxon>Bacteria</taxon>
        <taxon>Pseudomonadati</taxon>
        <taxon>Pseudomonadota</taxon>
        <taxon>Betaproteobacteria</taxon>
        <taxon>Neisseriales</taxon>
        <taxon>Chromobacteriaceae</taxon>
        <taxon>Chromobacterium</taxon>
    </lineage>
</organism>
<keyword evidence="2" id="KW-1185">Reference proteome</keyword>
<dbReference type="RefSeq" id="WP_231462499.1">
    <property type="nucleotide sequence ID" value="NZ_JAJOHW010000073.1"/>
</dbReference>
<name>A0ABV8ZRC8_9NEIS</name>
<protein>
    <submittedName>
        <fullName evidence="1">Uncharacterized protein</fullName>
    </submittedName>
</protein>
<evidence type="ECO:0000313" key="1">
    <source>
        <dbReference type="EMBL" id="MFC4489880.1"/>
    </source>
</evidence>
<dbReference type="EMBL" id="JBHSEK010000005">
    <property type="protein sequence ID" value="MFC4489880.1"/>
    <property type="molecule type" value="Genomic_DNA"/>
</dbReference>
<dbReference type="Proteomes" id="UP001595999">
    <property type="component" value="Unassembled WGS sequence"/>
</dbReference>
<sequence>MTPTPLSPSALAALAKDAGFAFDAERLEAVAATLAFIRAEIARLDRLDLADTGAHPFNPDWS</sequence>
<gene>
    <name evidence="1" type="ORF">ACFO0R_09635</name>
</gene>
<proteinExistence type="predicted"/>
<reference evidence="2" key="1">
    <citation type="journal article" date="2019" name="Int. J. Syst. Evol. Microbiol.">
        <title>The Global Catalogue of Microorganisms (GCM) 10K type strain sequencing project: providing services to taxonomists for standard genome sequencing and annotation.</title>
        <authorList>
            <consortium name="The Broad Institute Genomics Platform"/>
            <consortium name="The Broad Institute Genome Sequencing Center for Infectious Disease"/>
            <person name="Wu L."/>
            <person name="Ma J."/>
        </authorList>
    </citation>
    <scope>NUCLEOTIDE SEQUENCE [LARGE SCALE GENOMIC DNA]</scope>
    <source>
        <strain evidence="2">CGMCC 4.7608</strain>
    </source>
</reference>
<evidence type="ECO:0000313" key="2">
    <source>
        <dbReference type="Proteomes" id="UP001595999"/>
    </source>
</evidence>
<accession>A0ABV8ZRC8</accession>